<evidence type="ECO:0000313" key="2">
    <source>
        <dbReference type="Proteomes" id="UP000199657"/>
    </source>
</evidence>
<name>A0A1H8TJA1_9GAMM</name>
<accession>A0A1H8TJA1</accession>
<reference evidence="1 2" key="1">
    <citation type="submission" date="2016-10" db="EMBL/GenBank/DDBJ databases">
        <authorList>
            <person name="de Groot N.N."/>
        </authorList>
    </citation>
    <scope>NUCLEOTIDE SEQUENCE [LARGE SCALE GENOMIC DNA]</scope>
    <source>
        <strain evidence="1 2">CGMCC 1.6291</strain>
    </source>
</reference>
<dbReference type="InterPro" id="IPR019534">
    <property type="entry name" value="DUF2452"/>
</dbReference>
<dbReference type="OrthoDB" id="662061at2"/>
<dbReference type="AlphaFoldDB" id="A0A1H8TJA1"/>
<dbReference type="EMBL" id="FOEG01000004">
    <property type="protein sequence ID" value="SEO90876.1"/>
    <property type="molecule type" value="Genomic_DNA"/>
</dbReference>
<sequence length="192" mass="21675">MSDNPNPQGKGQVPVLAALTENRHATAAVPPKHIEQVSVELFTSLFVLESDFNFKPVPGNTYWLYQKEGRFWLSPVPPQEWSPTVYGRYIGECRLQTDMSWTLMLADEVAEDQAFLAYLEDRRARFEETLESAETLDDALPVHESRLPFYQRAFAYALAHSLGTSMERSGIRALSYNEARGLLAHQPDPGDA</sequence>
<proteinExistence type="predicted"/>
<organism evidence="1 2">
    <name type="scientific">Aquisalimonas asiatica</name>
    <dbReference type="NCBI Taxonomy" id="406100"/>
    <lineage>
        <taxon>Bacteria</taxon>
        <taxon>Pseudomonadati</taxon>
        <taxon>Pseudomonadota</taxon>
        <taxon>Gammaproteobacteria</taxon>
        <taxon>Chromatiales</taxon>
        <taxon>Ectothiorhodospiraceae</taxon>
        <taxon>Aquisalimonas</taxon>
    </lineage>
</organism>
<protein>
    <recommendedName>
        <fullName evidence="3">DUF2452 domain-containing protein</fullName>
    </recommendedName>
</protein>
<dbReference type="RefSeq" id="WP_091643575.1">
    <property type="nucleotide sequence ID" value="NZ_FOEG01000004.1"/>
</dbReference>
<dbReference type="STRING" id="406100.SAMN04488052_104230"/>
<dbReference type="Pfam" id="PF10504">
    <property type="entry name" value="DUF2452"/>
    <property type="match status" value="1"/>
</dbReference>
<gene>
    <name evidence="1" type="ORF">SAMN04488052_104230</name>
</gene>
<evidence type="ECO:0008006" key="3">
    <source>
        <dbReference type="Google" id="ProtNLM"/>
    </source>
</evidence>
<dbReference type="Proteomes" id="UP000199657">
    <property type="component" value="Unassembled WGS sequence"/>
</dbReference>
<keyword evidence="2" id="KW-1185">Reference proteome</keyword>
<evidence type="ECO:0000313" key="1">
    <source>
        <dbReference type="EMBL" id="SEO90876.1"/>
    </source>
</evidence>